<evidence type="ECO:0000313" key="8">
    <source>
        <dbReference type="Proteomes" id="UP000237144"/>
    </source>
</evidence>
<dbReference type="STRING" id="741276.A0A2S5BF37"/>
<dbReference type="Proteomes" id="UP000237144">
    <property type="component" value="Unassembled WGS sequence"/>
</dbReference>
<sequence>MAPLNTRAKRIRLALIAAVCLAVLLSAFSPFHRRVSTAVHSSPDSQLFQGSGSTPDSHDGPGPYCAAHPEECAYAAMLCDDELLPALRVLIYSVHETDSPHPFVVLVLPEVSEAARKELAAIAEDVIAVPQLAYPYDGKVKFELGINKQCRYSKLHLWSQTQFRSLVYLDVDTAVQKNIDHLFSTTTNFAGVRDLGDVTNTGVLVLKPSTTTHQDMLDTYMTAPSYNRGDQGFLNWYFSNRTTAGVRALPPAYNVPPKLKGFAIGKKLIEDAFVYHFTAETKPWSFHSFYHIDWKLNYHPKMFSSWRNMQYAFHELHPELGDHYALPREPSAVRDQLVGYEWPNKHRQYELCHKYNPKYESSGKFPIQDQYSIAISYYNPERMQYLPKLIRHYLSSDRVHTVFITWHSPEAHISPELKALVSQGRVKIVKQTSDTLNNRFNPIPTLKTQAVFICDDDIFTPMSSVDFMFETWRHRPDQIAGFFPRIHGKKSDGSYFYEMAGVYHKYDIVLTKAMMINANFLHAYTCVLAPEIHRFIDMGKNCEDIAMNMMVSGMTGLPPVCFEEHQVLDFGTSRGISISSAFTHRRDQCTADLIQLFGRDTLVESREFVRQFDANKFRKVRWEELDDVLAMEEEARAGKAKAKP</sequence>
<proteinExistence type="predicted"/>
<feature type="compositionally biased region" description="Polar residues" evidence="5">
    <location>
        <begin position="42"/>
        <end position="55"/>
    </location>
</feature>
<keyword evidence="3" id="KW-0472">Membrane</keyword>
<dbReference type="Pfam" id="PF01501">
    <property type="entry name" value="Glyco_transf_8"/>
    <property type="match status" value="1"/>
</dbReference>
<dbReference type="GO" id="GO:0016020">
    <property type="term" value="C:membrane"/>
    <property type="evidence" value="ECO:0007669"/>
    <property type="project" value="UniProtKB-SubCell"/>
</dbReference>
<organism evidence="7 8">
    <name type="scientific">Rhodotorula taiwanensis</name>
    <dbReference type="NCBI Taxonomy" id="741276"/>
    <lineage>
        <taxon>Eukaryota</taxon>
        <taxon>Fungi</taxon>
        <taxon>Dikarya</taxon>
        <taxon>Basidiomycota</taxon>
        <taxon>Pucciniomycotina</taxon>
        <taxon>Microbotryomycetes</taxon>
        <taxon>Sporidiobolales</taxon>
        <taxon>Sporidiobolaceae</taxon>
        <taxon>Rhodotorula</taxon>
    </lineage>
</organism>
<dbReference type="InterPro" id="IPR029044">
    <property type="entry name" value="Nucleotide-diphossugar_trans"/>
</dbReference>
<dbReference type="PANTHER" id="PTHR48261">
    <property type="entry name" value="ACETYLGLUCOSAMINYLTRANSFERASE"/>
    <property type="match status" value="1"/>
</dbReference>
<protein>
    <recommendedName>
        <fullName evidence="6">Glycosyl transferase 64 domain-containing protein</fullName>
    </recommendedName>
</protein>
<dbReference type="AlphaFoldDB" id="A0A2S5BF37"/>
<evidence type="ECO:0000259" key="6">
    <source>
        <dbReference type="Pfam" id="PF09258"/>
    </source>
</evidence>
<accession>A0A2S5BF37</accession>
<feature type="domain" description="Glycosyl transferase 64" evidence="6">
    <location>
        <begin position="373"/>
        <end position="607"/>
    </location>
</feature>
<evidence type="ECO:0000313" key="7">
    <source>
        <dbReference type="EMBL" id="POY75384.1"/>
    </source>
</evidence>
<evidence type="ECO:0000256" key="5">
    <source>
        <dbReference type="SAM" id="MobiDB-lite"/>
    </source>
</evidence>
<dbReference type="InterPro" id="IPR015338">
    <property type="entry name" value="GT64_dom"/>
</dbReference>
<name>A0A2S5BF37_9BASI</name>
<dbReference type="InterPro" id="IPR002495">
    <property type="entry name" value="Glyco_trans_8"/>
</dbReference>
<feature type="region of interest" description="Disordered" evidence="5">
    <location>
        <begin position="42"/>
        <end position="62"/>
    </location>
</feature>
<dbReference type="GO" id="GO:0016757">
    <property type="term" value="F:glycosyltransferase activity"/>
    <property type="evidence" value="ECO:0007669"/>
    <property type="project" value="InterPro"/>
</dbReference>
<dbReference type="SUPFAM" id="SSF53448">
    <property type="entry name" value="Nucleotide-diphospho-sugar transferases"/>
    <property type="match status" value="2"/>
</dbReference>
<dbReference type="Pfam" id="PF09258">
    <property type="entry name" value="Glyco_transf_64"/>
    <property type="match status" value="1"/>
</dbReference>
<dbReference type="OrthoDB" id="2014201at2759"/>
<evidence type="ECO:0000256" key="3">
    <source>
        <dbReference type="ARBA" id="ARBA00023136"/>
    </source>
</evidence>
<keyword evidence="8" id="KW-1185">Reference proteome</keyword>
<keyword evidence="4" id="KW-1015">Disulfide bond</keyword>
<keyword evidence="2" id="KW-0808">Transferase</keyword>
<reference evidence="7 8" key="1">
    <citation type="journal article" date="2018" name="Front. Microbiol.">
        <title>Prospects for Fungal Bioremediation of Acidic Radioactive Waste Sites: Characterization and Genome Sequence of Rhodotorula taiwanensis MD1149.</title>
        <authorList>
            <person name="Tkavc R."/>
            <person name="Matrosova V.Y."/>
            <person name="Grichenko O.E."/>
            <person name="Gostincar C."/>
            <person name="Volpe R.P."/>
            <person name="Klimenkova P."/>
            <person name="Gaidamakova E.K."/>
            <person name="Zhou C.E."/>
            <person name="Stewart B.J."/>
            <person name="Lyman M.G."/>
            <person name="Malfatti S.A."/>
            <person name="Rubinfeld B."/>
            <person name="Courtot M."/>
            <person name="Singh J."/>
            <person name="Dalgard C.L."/>
            <person name="Hamilton T."/>
            <person name="Frey K.G."/>
            <person name="Gunde-Cimerman N."/>
            <person name="Dugan L."/>
            <person name="Daly M.J."/>
        </authorList>
    </citation>
    <scope>NUCLEOTIDE SEQUENCE [LARGE SCALE GENOMIC DNA]</scope>
    <source>
        <strain evidence="7 8">MD1149</strain>
    </source>
</reference>
<evidence type="ECO:0000256" key="2">
    <source>
        <dbReference type="ARBA" id="ARBA00022679"/>
    </source>
</evidence>
<dbReference type="EMBL" id="PJQD01000016">
    <property type="protein sequence ID" value="POY75384.1"/>
    <property type="molecule type" value="Genomic_DNA"/>
</dbReference>
<evidence type="ECO:0000256" key="1">
    <source>
        <dbReference type="ARBA" id="ARBA00004370"/>
    </source>
</evidence>
<dbReference type="PANTHER" id="PTHR48261:SF2">
    <property type="entry name" value="ACETYLGLUCOSAMINYLTRANSFERASE"/>
    <property type="match status" value="1"/>
</dbReference>
<gene>
    <name evidence="7" type="ORF">BMF94_1541</name>
</gene>
<evidence type="ECO:0000256" key="4">
    <source>
        <dbReference type="ARBA" id="ARBA00023157"/>
    </source>
</evidence>
<comment type="caution">
    <text evidence="7">The sequence shown here is derived from an EMBL/GenBank/DDBJ whole genome shotgun (WGS) entry which is preliminary data.</text>
</comment>
<comment type="subcellular location">
    <subcellularLocation>
        <location evidence="1">Membrane</location>
    </subcellularLocation>
</comment>
<dbReference type="InterPro" id="IPR004263">
    <property type="entry name" value="Exostosin"/>
</dbReference>
<dbReference type="Gene3D" id="3.90.550.10">
    <property type="entry name" value="Spore Coat Polysaccharide Biosynthesis Protein SpsA, Chain A"/>
    <property type="match status" value="2"/>
</dbReference>